<gene>
    <name evidence="1" type="ORF">N805_28310</name>
</gene>
<evidence type="ECO:0000313" key="1">
    <source>
        <dbReference type="EMBL" id="AJQ50917.1"/>
    </source>
</evidence>
<dbReference type="RefSeq" id="WP_019472245.1">
    <property type="nucleotide sequence ID" value="NZ_CP010979.1"/>
</dbReference>
<sequence length="185" mass="20928">MSKTITDQELDELGELLFKYGNDDAILDISELDGFMNAVCSSPRLVPPSEWLPEVSGGKLPAFKNQTQARRYTDLIIKFYNTVAVMLSEATDELNLLFEVRDTEQGEIVVLEEWCFGYMRGVRLGKWTALPAPLRKHLDAIALHGQEEGFAILDTMSLEEHQAAVPLVVDAVHVLYLYQRQQRLS</sequence>
<dbReference type="AlphaFoldDB" id="A0AAU8S6D2"/>
<dbReference type="SUPFAM" id="SSF101327">
    <property type="entry name" value="YgfB-like"/>
    <property type="match status" value="1"/>
</dbReference>
<reference evidence="1 2" key="1">
    <citation type="submission" date="2015-02" db="EMBL/GenBank/DDBJ databases">
        <title>Complete Genome Sequencing of Pseudomonas putida S13.1.2.</title>
        <authorList>
            <person name="Chong T.M."/>
            <person name="Chan K.G."/>
            <person name="Dessaux Y."/>
        </authorList>
    </citation>
    <scope>NUCLEOTIDE SEQUENCE [LARGE SCALE GENOMIC DNA]</scope>
    <source>
        <strain evidence="1 2">S13.1.2</strain>
    </source>
</reference>
<dbReference type="NCBIfam" id="TIGR02292">
    <property type="entry name" value="ygfB_yecA"/>
    <property type="match status" value="1"/>
</dbReference>
<protein>
    <submittedName>
        <fullName evidence="1">Metal-binding protein</fullName>
    </submittedName>
</protein>
<name>A0AAU8S6D2_PSEPU</name>
<dbReference type="NCBIfam" id="NF007704">
    <property type="entry name" value="PRK10396.1"/>
    <property type="match status" value="1"/>
</dbReference>
<evidence type="ECO:0000313" key="2">
    <source>
        <dbReference type="Proteomes" id="UP000033260"/>
    </source>
</evidence>
<organism evidence="1 2">
    <name type="scientific">Pseudomonas putida S13.1.2</name>
    <dbReference type="NCBI Taxonomy" id="1384061"/>
    <lineage>
        <taxon>Bacteria</taxon>
        <taxon>Pseudomonadati</taxon>
        <taxon>Pseudomonadota</taxon>
        <taxon>Gammaproteobacteria</taxon>
        <taxon>Pseudomonadales</taxon>
        <taxon>Pseudomonadaceae</taxon>
        <taxon>Pseudomonas</taxon>
    </lineage>
</organism>
<dbReference type="InterPro" id="IPR011978">
    <property type="entry name" value="YgfB-like"/>
</dbReference>
<dbReference type="Proteomes" id="UP000033260">
    <property type="component" value="Chromosome"/>
</dbReference>
<proteinExistence type="predicted"/>
<dbReference type="InterPro" id="IPR036255">
    <property type="entry name" value="YgfB-like_sf"/>
</dbReference>
<dbReference type="Gene3D" id="1.20.120.740">
    <property type="entry name" value="YgfB uncharacterised protein family UPF0149, PF03695"/>
    <property type="match status" value="1"/>
</dbReference>
<dbReference type="EMBL" id="CP010979">
    <property type="protein sequence ID" value="AJQ50917.1"/>
    <property type="molecule type" value="Genomic_DNA"/>
</dbReference>
<dbReference type="Pfam" id="PF03695">
    <property type="entry name" value="UPF0149"/>
    <property type="match status" value="1"/>
</dbReference>
<accession>A0AAU8S6D2</accession>